<organism evidence="1 2">
    <name type="scientific">Humibacter ginsenosidimutans</name>
    <dbReference type="NCBI Taxonomy" id="2599293"/>
    <lineage>
        <taxon>Bacteria</taxon>
        <taxon>Bacillati</taxon>
        <taxon>Actinomycetota</taxon>
        <taxon>Actinomycetes</taxon>
        <taxon>Micrococcales</taxon>
        <taxon>Microbacteriaceae</taxon>
        <taxon>Humibacter</taxon>
    </lineage>
</organism>
<accession>A0A5B8M3Y4</accession>
<name>A0A5B8M3Y4_9MICO</name>
<proteinExistence type="predicted"/>
<keyword evidence="2" id="KW-1185">Reference proteome</keyword>
<evidence type="ECO:0000313" key="1">
    <source>
        <dbReference type="EMBL" id="QDZ15073.1"/>
    </source>
</evidence>
<dbReference type="EMBL" id="CP042305">
    <property type="protein sequence ID" value="QDZ15073.1"/>
    <property type="molecule type" value="Genomic_DNA"/>
</dbReference>
<dbReference type="AlphaFoldDB" id="A0A5B8M3Y4"/>
<sequence>MPDYAAEIEFLAPAFAGAEFRMLRRQLVPLLEQSCGVEQVRADRAARSITADVVVNAPSSSTAAAKAGSMARAAQAQTRKVRSGLITLRVELRRD</sequence>
<reference evidence="1 2" key="1">
    <citation type="submission" date="2019-07" db="EMBL/GenBank/DDBJ databases">
        <title>Full genome sequence of Humibacter sp. WJ7-1.</title>
        <authorList>
            <person name="Im W.-T."/>
        </authorList>
    </citation>
    <scope>NUCLEOTIDE SEQUENCE [LARGE SCALE GENOMIC DNA]</scope>
    <source>
        <strain evidence="1 2">WJ7-1</strain>
    </source>
</reference>
<dbReference type="Proteomes" id="UP000320216">
    <property type="component" value="Chromosome"/>
</dbReference>
<protein>
    <submittedName>
        <fullName evidence="1">Uncharacterized protein</fullName>
    </submittedName>
</protein>
<evidence type="ECO:0000313" key="2">
    <source>
        <dbReference type="Proteomes" id="UP000320216"/>
    </source>
</evidence>
<gene>
    <name evidence="1" type="ORF">FPZ11_10085</name>
</gene>
<dbReference type="OrthoDB" id="9938830at2"/>
<dbReference type="KEGG" id="huw:FPZ11_10085"/>
<dbReference type="RefSeq" id="WP_146320574.1">
    <property type="nucleotide sequence ID" value="NZ_CP042305.1"/>
</dbReference>